<comment type="caution">
    <text evidence="9">The sequence shown here is derived from an EMBL/GenBank/DDBJ whole genome shotgun (WGS) entry which is preliminary data.</text>
</comment>
<dbReference type="InterPro" id="IPR037274">
    <property type="entry name" value="Znf_CHY_sf"/>
</dbReference>
<dbReference type="SUPFAM" id="SSF57850">
    <property type="entry name" value="RING/U-box"/>
    <property type="match status" value="1"/>
</dbReference>
<keyword evidence="3" id="KW-0862">Zinc</keyword>
<dbReference type="Pfam" id="PF14599">
    <property type="entry name" value="zinc_ribbon_6"/>
    <property type="match status" value="1"/>
</dbReference>
<dbReference type="Pfam" id="PF05495">
    <property type="entry name" value="zf-CHY"/>
    <property type="match status" value="1"/>
</dbReference>
<evidence type="ECO:0000313" key="9">
    <source>
        <dbReference type="EMBL" id="ROT73073.1"/>
    </source>
</evidence>
<feature type="domain" description="CHY-type" evidence="7">
    <location>
        <begin position="1"/>
        <end position="70"/>
    </location>
</feature>
<evidence type="ECO:0000256" key="1">
    <source>
        <dbReference type="ARBA" id="ARBA00022723"/>
    </source>
</evidence>
<evidence type="ECO:0000259" key="6">
    <source>
        <dbReference type="PROSITE" id="PS50089"/>
    </source>
</evidence>
<evidence type="ECO:0000256" key="4">
    <source>
        <dbReference type="PROSITE-ProRule" id="PRU00601"/>
    </source>
</evidence>
<name>A0A3R7PPJ1_PENVA</name>
<sequence length="279" mass="31491">MPISDYSCTHYKRKCKLVSPCCQNNYICRFCHDDSENHTLDRANISEVECLACHKKQPLSQTCCNTDCGIKFGNYYCGLCKLFDDEDRQQYHCDGCGLCRVGGRDKFFHCDTCEMCLPISIVETHKCIVKVSKANCPVCLEDIHTSRIVSHVPSCGHLIHRPCFHSLIKAGFYACPTCGTSMMKMNDLWKSLDEEIADTPMPNEYRDLYCYVLCRDCHKESLTLFHVLGHKCLECGSYNTVRGKGGLFKRQLPQQATGTDQAETVEEAAGTDAAEDDEI</sequence>
<dbReference type="CDD" id="cd16464">
    <property type="entry name" value="RING-H2_Pirh2-like"/>
    <property type="match status" value="1"/>
</dbReference>
<feature type="region of interest" description="Disordered" evidence="5">
    <location>
        <begin position="254"/>
        <end position="279"/>
    </location>
</feature>
<dbReference type="Gene3D" id="2.20.28.10">
    <property type="match status" value="1"/>
</dbReference>
<dbReference type="SMART" id="SM00184">
    <property type="entry name" value="RING"/>
    <property type="match status" value="1"/>
</dbReference>
<organism evidence="9 10">
    <name type="scientific">Penaeus vannamei</name>
    <name type="common">Whiteleg shrimp</name>
    <name type="synonym">Litopenaeus vannamei</name>
    <dbReference type="NCBI Taxonomy" id="6689"/>
    <lineage>
        <taxon>Eukaryota</taxon>
        <taxon>Metazoa</taxon>
        <taxon>Ecdysozoa</taxon>
        <taxon>Arthropoda</taxon>
        <taxon>Crustacea</taxon>
        <taxon>Multicrustacea</taxon>
        <taxon>Malacostraca</taxon>
        <taxon>Eumalacostraca</taxon>
        <taxon>Eucarida</taxon>
        <taxon>Decapoda</taxon>
        <taxon>Dendrobranchiata</taxon>
        <taxon>Penaeoidea</taxon>
        <taxon>Penaeidae</taxon>
        <taxon>Penaeus</taxon>
    </lineage>
</organism>
<evidence type="ECO:0000256" key="2">
    <source>
        <dbReference type="ARBA" id="ARBA00022771"/>
    </source>
</evidence>
<dbReference type="Gene3D" id="3.30.40.10">
    <property type="entry name" value="Zinc/RING finger domain, C3HC4 (zinc finger)"/>
    <property type="match status" value="1"/>
</dbReference>
<dbReference type="InterPro" id="IPR039512">
    <property type="entry name" value="RCHY1_zinc-ribbon"/>
</dbReference>
<dbReference type="PANTHER" id="PTHR21319">
    <property type="entry name" value="RING FINGER AND CHY ZINC FINGER DOMAIN-CONTAINING PROTEIN 1"/>
    <property type="match status" value="1"/>
</dbReference>
<dbReference type="InterPro" id="IPR008913">
    <property type="entry name" value="Znf_CHY"/>
</dbReference>
<accession>A0A3R7PPJ1</accession>
<evidence type="ECO:0000313" key="10">
    <source>
        <dbReference type="Proteomes" id="UP000283509"/>
    </source>
</evidence>
<dbReference type="PROSITE" id="PS51270">
    <property type="entry name" value="ZF_CTCHY"/>
    <property type="match status" value="1"/>
</dbReference>
<dbReference type="PANTHER" id="PTHR21319:SF53">
    <property type="entry name" value="RING FINGER AND CHY ZINC FINGER DOMAIN-CONTAINING PROTEIN 1"/>
    <property type="match status" value="1"/>
</dbReference>
<dbReference type="GO" id="GO:0008270">
    <property type="term" value="F:zinc ion binding"/>
    <property type="evidence" value="ECO:0007669"/>
    <property type="project" value="UniProtKB-KW"/>
</dbReference>
<keyword evidence="2 4" id="KW-0863">Zinc-finger</keyword>
<dbReference type="Proteomes" id="UP000283509">
    <property type="component" value="Unassembled WGS sequence"/>
</dbReference>
<keyword evidence="1" id="KW-0479">Metal-binding</keyword>
<evidence type="ECO:0000259" key="7">
    <source>
        <dbReference type="PROSITE" id="PS51266"/>
    </source>
</evidence>
<dbReference type="OrthoDB" id="411372at2759"/>
<dbReference type="InterPro" id="IPR017921">
    <property type="entry name" value="Znf_CTCHY"/>
</dbReference>
<dbReference type="InterPro" id="IPR013083">
    <property type="entry name" value="Znf_RING/FYVE/PHD"/>
</dbReference>
<dbReference type="PROSITE" id="PS50089">
    <property type="entry name" value="ZF_RING_2"/>
    <property type="match status" value="1"/>
</dbReference>
<protein>
    <submittedName>
        <fullName evidence="9">Putative RING finger and CHY zinc finger domain-containing protein 1-like isoform X1</fullName>
    </submittedName>
</protein>
<keyword evidence="10" id="KW-1185">Reference proteome</keyword>
<dbReference type="GO" id="GO:0016567">
    <property type="term" value="P:protein ubiquitination"/>
    <property type="evidence" value="ECO:0007669"/>
    <property type="project" value="TreeGrafter"/>
</dbReference>
<evidence type="ECO:0000256" key="5">
    <source>
        <dbReference type="SAM" id="MobiDB-lite"/>
    </source>
</evidence>
<dbReference type="SUPFAM" id="SSF161245">
    <property type="entry name" value="Zinc hairpin stack"/>
    <property type="match status" value="1"/>
</dbReference>
<evidence type="ECO:0000259" key="8">
    <source>
        <dbReference type="PROSITE" id="PS51270"/>
    </source>
</evidence>
<dbReference type="GO" id="GO:0061630">
    <property type="term" value="F:ubiquitin protein ligase activity"/>
    <property type="evidence" value="ECO:0007669"/>
    <property type="project" value="TreeGrafter"/>
</dbReference>
<dbReference type="PROSITE" id="PS51266">
    <property type="entry name" value="ZF_CHY"/>
    <property type="match status" value="1"/>
</dbReference>
<dbReference type="GO" id="GO:0005634">
    <property type="term" value="C:nucleus"/>
    <property type="evidence" value="ECO:0007669"/>
    <property type="project" value="TreeGrafter"/>
</dbReference>
<dbReference type="EMBL" id="QCYY01002073">
    <property type="protein sequence ID" value="ROT73073.1"/>
    <property type="molecule type" value="Genomic_DNA"/>
</dbReference>
<dbReference type="Pfam" id="PF13639">
    <property type="entry name" value="zf-RING_2"/>
    <property type="match status" value="1"/>
</dbReference>
<dbReference type="GO" id="GO:0006511">
    <property type="term" value="P:ubiquitin-dependent protein catabolic process"/>
    <property type="evidence" value="ECO:0007669"/>
    <property type="project" value="TreeGrafter"/>
</dbReference>
<reference evidence="9 10" key="1">
    <citation type="submission" date="2018-04" db="EMBL/GenBank/DDBJ databases">
        <authorList>
            <person name="Zhang X."/>
            <person name="Yuan J."/>
            <person name="Li F."/>
            <person name="Xiang J."/>
        </authorList>
    </citation>
    <scope>NUCLEOTIDE SEQUENCE [LARGE SCALE GENOMIC DNA]</scope>
    <source>
        <tissue evidence="9">Muscle</tissue>
    </source>
</reference>
<proteinExistence type="predicted"/>
<dbReference type="STRING" id="6689.A0A3R7PPJ1"/>
<evidence type="ECO:0000256" key="3">
    <source>
        <dbReference type="ARBA" id="ARBA00022833"/>
    </source>
</evidence>
<dbReference type="InterPro" id="IPR037275">
    <property type="entry name" value="Znf_CTCHY_sf"/>
</dbReference>
<dbReference type="InterPro" id="IPR001841">
    <property type="entry name" value="Znf_RING"/>
</dbReference>
<dbReference type="AlphaFoldDB" id="A0A3R7PPJ1"/>
<dbReference type="SUPFAM" id="SSF161219">
    <property type="entry name" value="CHY zinc finger-like"/>
    <property type="match status" value="1"/>
</dbReference>
<feature type="domain" description="RING-type" evidence="6">
    <location>
        <begin position="136"/>
        <end position="178"/>
    </location>
</feature>
<feature type="domain" description="CTCHY-type" evidence="8">
    <location>
        <begin position="72"/>
        <end position="135"/>
    </location>
</feature>
<reference evidence="9 10" key="2">
    <citation type="submission" date="2019-01" db="EMBL/GenBank/DDBJ databases">
        <title>The decoding of complex shrimp genome reveals the adaptation for benthos swimmer, frequently molting mechanism and breeding impact on genome.</title>
        <authorList>
            <person name="Sun Y."/>
            <person name="Gao Y."/>
            <person name="Yu Y."/>
        </authorList>
    </citation>
    <scope>NUCLEOTIDE SEQUENCE [LARGE SCALE GENOMIC DNA]</scope>
    <source>
        <tissue evidence="9">Muscle</tissue>
    </source>
</reference>
<gene>
    <name evidence="9" type="ORF">C7M84_008516</name>
</gene>